<dbReference type="OrthoDB" id="10045093at2759"/>
<name>A0A9Q1G8X8_SYNKA</name>
<dbReference type="EMBL" id="JAINUF010000002">
    <property type="protein sequence ID" value="KAJ8377196.1"/>
    <property type="molecule type" value="Genomic_DNA"/>
</dbReference>
<comment type="caution">
    <text evidence="4">The sequence shown here is derived from an EMBL/GenBank/DDBJ whole genome shotgun (WGS) entry which is preliminary data.</text>
</comment>
<sequence>MYSKCKEQGLHVRKEDVRLILSSLDPEGTEIRRSRRLNRRAYFTKGPNFVWHVDSYDKLKPFGICINGAIDGYSRRVLWLNAYCTSSDPKVIGGYFLETVRELGGCPCILRADMGTENSSIRDMQRYLHRHDDDAHGGDKSFIYGRSTSNQRIESWWGHLRKQCVNFWLEHLHRLKDEGEFDGEFLDKNLILFCFLGLIQDELDSTKECWNSHLIRPSILIQGSEASLHSFEEIFLLLKDEADKLETTSPEPDINAESTTTDSTVNTSEPPNTTPAPNNSTPVAPKYMEQMQETLALLEQDFTEFWELTMARLCEHSLSQQLRDEVCQVKRECRMALSEAMAELKELQEDNGALRAQLASFKEDMKLLEPS</sequence>
<feature type="domain" description="Integrase core" evidence="3">
    <location>
        <begin position="42"/>
        <end position="216"/>
    </location>
</feature>
<proteinExistence type="predicted"/>
<accession>A0A9Q1G8X8</accession>
<protein>
    <recommendedName>
        <fullName evidence="3">Integrase core domain-containing protein</fullName>
    </recommendedName>
</protein>
<dbReference type="InterPro" id="IPR058913">
    <property type="entry name" value="Integrase_dom_put"/>
</dbReference>
<dbReference type="PANTHER" id="PTHR46791:SF13">
    <property type="entry name" value="CLR5 DOMAIN-CONTAINING PROTEIN"/>
    <property type="match status" value="1"/>
</dbReference>
<feature type="coiled-coil region" evidence="1">
    <location>
        <begin position="330"/>
        <end position="364"/>
    </location>
</feature>
<keyword evidence="1" id="KW-0175">Coiled coil</keyword>
<reference evidence="4" key="1">
    <citation type="journal article" date="2023" name="Science">
        <title>Genome structures resolve the early diversification of teleost fishes.</title>
        <authorList>
            <person name="Parey E."/>
            <person name="Louis A."/>
            <person name="Montfort J."/>
            <person name="Bouchez O."/>
            <person name="Roques C."/>
            <person name="Iampietro C."/>
            <person name="Lluch J."/>
            <person name="Castinel A."/>
            <person name="Donnadieu C."/>
            <person name="Desvignes T."/>
            <person name="Floi Bucao C."/>
            <person name="Jouanno E."/>
            <person name="Wen M."/>
            <person name="Mejri S."/>
            <person name="Dirks R."/>
            <person name="Jansen H."/>
            <person name="Henkel C."/>
            <person name="Chen W.J."/>
            <person name="Zahm M."/>
            <person name="Cabau C."/>
            <person name="Klopp C."/>
            <person name="Thompson A.W."/>
            <person name="Robinson-Rechavi M."/>
            <person name="Braasch I."/>
            <person name="Lecointre G."/>
            <person name="Bobe J."/>
            <person name="Postlethwait J.H."/>
            <person name="Berthelot C."/>
            <person name="Roest Crollius H."/>
            <person name="Guiguen Y."/>
        </authorList>
    </citation>
    <scope>NUCLEOTIDE SEQUENCE</scope>
    <source>
        <strain evidence="4">WJC10195</strain>
    </source>
</reference>
<evidence type="ECO:0000256" key="1">
    <source>
        <dbReference type="SAM" id="Coils"/>
    </source>
</evidence>
<dbReference type="PANTHER" id="PTHR46791">
    <property type="entry name" value="EXPRESSED PROTEIN"/>
    <property type="match status" value="1"/>
</dbReference>
<evidence type="ECO:0000313" key="4">
    <source>
        <dbReference type="EMBL" id="KAJ8377196.1"/>
    </source>
</evidence>
<evidence type="ECO:0000256" key="2">
    <source>
        <dbReference type="SAM" id="MobiDB-lite"/>
    </source>
</evidence>
<dbReference type="Proteomes" id="UP001152622">
    <property type="component" value="Chromosome 2"/>
</dbReference>
<organism evidence="4 5">
    <name type="scientific">Synaphobranchus kaupii</name>
    <name type="common">Kaup's arrowtooth eel</name>
    <dbReference type="NCBI Taxonomy" id="118154"/>
    <lineage>
        <taxon>Eukaryota</taxon>
        <taxon>Metazoa</taxon>
        <taxon>Chordata</taxon>
        <taxon>Craniata</taxon>
        <taxon>Vertebrata</taxon>
        <taxon>Euteleostomi</taxon>
        <taxon>Actinopterygii</taxon>
        <taxon>Neopterygii</taxon>
        <taxon>Teleostei</taxon>
        <taxon>Anguilliformes</taxon>
        <taxon>Synaphobranchidae</taxon>
        <taxon>Synaphobranchus</taxon>
    </lineage>
</organism>
<evidence type="ECO:0000259" key="3">
    <source>
        <dbReference type="Pfam" id="PF24764"/>
    </source>
</evidence>
<gene>
    <name evidence="4" type="ORF">SKAU_G00077760</name>
</gene>
<feature type="compositionally biased region" description="Polar residues" evidence="2">
    <location>
        <begin position="256"/>
        <end position="265"/>
    </location>
</feature>
<feature type="compositionally biased region" description="Low complexity" evidence="2">
    <location>
        <begin position="266"/>
        <end position="283"/>
    </location>
</feature>
<dbReference type="AlphaFoldDB" id="A0A9Q1G8X8"/>
<dbReference type="Pfam" id="PF24764">
    <property type="entry name" value="rva_4"/>
    <property type="match status" value="1"/>
</dbReference>
<feature type="region of interest" description="Disordered" evidence="2">
    <location>
        <begin position="246"/>
        <end position="283"/>
    </location>
</feature>
<keyword evidence="5" id="KW-1185">Reference proteome</keyword>
<evidence type="ECO:0000313" key="5">
    <source>
        <dbReference type="Proteomes" id="UP001152622"/>
    </source>
</evidence>